<gene>
    <name evidence="2" type="ORF">RDB_LOCUS34521</name>
</gene>
<proteinExistence type="predicted"/>
<dbReference type="AlphaFoldDB" id="A0A8H2XCE2"/>
<dbReference type="PROSITE" id="PS50011">
    <property type="entry name" value="PROTEIN_KINASE_DOM"/>
    <property type="match status" value="1"/>
</dbReference>
<feature type="domain" description="Protein kinase" evidence="1">
    <location>
        <begin position="26"/>
        <end position="291"/>
    </location>
</feature>
<name>A0A8H2XCE2_9AGAM</name>
<evidence type="ECO:0000259" key="1">
    <source>
        <dbReference type="PROSITE" id="PS50011"/>
    </source>
</evidence>
<dbReference type="OrthoDB" id="346907at2759"/>
<evidence type="ECO:0000313" key="2">
    <source>
        <dbReference type="EMBL" id="CAE6423137.1"/>
    </source>
</evidence>
<protein>
    <recommendedName>
        <fullName evidence="1">Protein kinase domain-containing protein</fullName>
    </recommendedName>
</protein>
<dbReference type="PANTHER" id="PTHR44329">
    <property type="entry name" value="SERINE/THREONINE-PROTEIN KINASE TNNI3K-RELATED"/>
    <property type="match status" value="1"/>
</dbReference>
<dbReference type="GO" id="GO:0004674">
    <property type="term" value="F:protein serine/threonine kinase activity"/>
    <property type="evidence" value="ECO:0007669"/>
    <property type="project" value="TreeGrafter"/>
</dbReference>
<dbReference type="SUPFAM" id="SSF56112">
    <property type="entry name" value="Protein kinase-like (PK-like)"/>
    <property type="match status" value="1"/>
</dbReference>
<sequence length="313" mass="34697">MLCADVVALLTRHGCDDLTDFLDQSACSRYPVANGGLGDVFSGRLRDGTPVAIKTIRSYYEPGQQDRVYHKQAAKEIYTWSKCKHPNVVQLKGLAVFHDCLAMISCWEDNGSLLQYLLRHPTADRCHLSISICAGLTYLHDNNIVHGDLKGANVLMGQDGVPMLMDFGNAGLQEATLQFTQTNTGPRFSLRWTAPEILEGSLHTMAGDVYSLGMTILEAFTSEVPFADKTEKSLLAHILFHKKAPTRPNKVIPTKSIDGDKLWAVLTKCWSFDPENRPSAEAVWNDMKPIMSKNLMEMEGDVEGESKDGFGEE</sequence>
<accession>A0A8H2XCE2</accession>
<evidence type="ECO:0000313" key="3">
    <source>
        <dbReference type="Proteomes" id="UP000663831"/>
    </source>
</evidence>
<organism evidence="2 3">
    <name type="scientific">Rhizoctonia solani</name>
    <dbReference type="NCBI Taxonomy" id="456999"/>
    <lineage>
        <taxon>Eukaryota</taxon>
        <taxon>Fungi</taxon>
        <taxon>Dikarya</taxon>
        <taxon>Basidiomycota</taxon>
        <taxon>Agaricomycotina</taxon>
        <taxon>Agaricomycetes</taxon>
        <taxon>Cantharellales</taxon>
        <taxon>Ceratobasidiaceae</taxon>
        <taxon>Rhizoctonia</taxon>
    </lineage>
</organism>
<dbReference type="GO" id="GO:0005524">
    <property type="term" value="F:ATP binding"/>
    <property type="evidence" value="ECO:0007669"/>
    <property type="project" value="InterPro"/>
</dbReference>
<dbReference type="InterPro" id="IPR011009">
    <property type="entry name" value="Kinase-like_dom_sf"/>
</dbReference>
<comment type="caution">
    <text evidence="2">The sequence shown here is derived from an EMBL/GenBank/DDBJ whole genome shotgun (WGS) entry which is preliminary data.</text>
</comment>
<dbReference type="EMBL" id="CAJMWV010000988">
    <property type="protein sequence ID" value="CAE6423137.1"/>
    <property type="molecule type" value="Genomic_DNA"/>
</dbReference>
<reference evidence="2" key="1">
    <citation type="submission" date="2021-01" db="EMBL/GenBank/DDBJ databases">
        <authorList>
            <person name="Kaushik A."/>
        </authorList>
    </citation>
    <scope>NUCLEOTIDE SEQUENCE</scope>
    <source>
        <strain evidence="2">AG3-1AP</strain>
    </source>
</reference>
<dbReference type="PROSITE" id="PS00108">
    <property type="entry name" value="PROTEIN_KINASE_ST"/>
    <property type="match status" value="1"/>
</dbReference>
<dbReference type="InterPro" id="IPR000719">
    <property type="entry name" value="Prot_kinase_dom"/>
</dbReference>
<dbReference type="PANTHER" id="PTHR44329:SF214">
    <property type="entry name" value="PROTEIN KINASE DOMAIN-CONTAINING PROTEIN"/>
    <property type="match status" value="1"/>
</dbReference>
<dbReference type="Proteomes" id="UP000663831">
    <property type="component" value="Unassembled WGS sequence"/>
</dbReference>
<dbReference type="InterPro" id="IPR051681">
    <property type="entry name" value="Ser/Thr_Kinases-Pseudokinases"/>
</dbReference>
<dbReference type="Pfam" id="PF00069">
    <property type="entry name" value="Pkinase"/>
    <property type="match status" value="1"/>
</dbReference>
<dbReference type="SMART" id="SM00220">
    <property type="entry name" value="S_TKc"/>
    <property type="match status" value="1"/>
</dbReference>
<dbReference type="InterPro" id="IPR008271">
    <property type="entry name" value="Ser/Thr_kinase_AS"/>
</dbReference>
<dbReference type="Gene3D" id="1.10.510.10">
    <property type="entry name" value="Transferase(Phosphotransferase) domain 1"/>
    <property type="match status" value="1"/>
</dbReference>